<dbReference type="GO" id="GO:0035438">
    <property type="term" value="F:cyclic-di-GMP binding"/>
    <property type="evidence" value="ECO:0007669"/>
    <property type="project" value="InterPro"/>
</dbReference>
<dbReference type="InterPro" id="IPR003919">
    <property type="entry name" value="Cell_synth_A"/>
</dbReference>
<evidence type="ECO:0000313" key="9">
    <source>
        <dbReference type="Proteomes" id="UP000268192"/>
    </source>
</evidence>
<proteinExistence type="predicted"/>
<evidence type="ECO:0000256" key="4">
    <source>
        <dbReference type="ARBA" id="ARBA00022692"/>
    </source>
</evidence>
<evidence type="ECO:0000313" key="8">
    <source>
        <dbReference type="EMBL" id="AZN70228.1"/>
    </source>
</evidence>
<evidence type="ECO:0000256" key="2">
    <source>
        <dbReference type="ARBA" id="ARBA00022676"/>
    </source>
</evidence>
<evidence type="ECO:0000256" key="6">
    <source>
        <dbReference type="ARBA" id="ARBA00023136"/>
    </source>
</evidence>
<dbReference type="EMBL" id="CP032509">
    <property type="protein sequence ID" value="AZN70228.1"/>
    <property type="molecule type" value="Genomic_DNA"/>
</dbReference>
<evidence type="ECO:0000256" key="5">
    <source>
        <dbReference type="ARBA" id="ARBA00022989"/>
    </source>
</evidence>
<dbReference type="SUPFAM" id="SSF53448">
    <property type="entry name" value="Nucleotide-diphospho-sugar transferases"/>
    <property type="match status" value="1"/>
</dbReference>
<keyword evidence="6 7" id="KW-0472">Membrane</keyword>
<dbReference type="InterPro" id="IPR029044">
    <property type="entry name" value="Nucleotide-diphossugar_trans"/>
</dbReference>
<dbReference type="CDD" id="cd06421">
    <property type="entry name" value="CESA_CelA_like"/>
    <property type="match status" value="1"/>
</dbReference>
<dbReference type="PANTHER" id="PTHR43867">
    <property type="entry name" value="CELLULOSE SYNTHASE CATALYTIC SUBUNIT A [UDP-FORMING]"/>
    <property type="match status" value="1"/>
</dbReference>
<dbReference type="RefSeq" id="WP_126007198.1">
    <property type="nucleotide sequence ID" value="NZ_CP032509.1"/>
</dbReference>
<keyword evidence="3 8" id="KW-0808">Transferase</keyword>
<feature type="transmembrane region" description="Helical" evidence="7">
    <location>
        <begin position="442"/>
        <end position="460"/>
    </location>
</feature>
<feature type="transmembrane region" description="Helical" evidence="7">
    <location>
        <begin position="38"/>
        <end position="54"/>
    </location>
</feature>
<keyword evidence="5 7" id="KW-1133">Transmembrane helix</keyword>
<dbReference type="Proteomes" id="UP000268192">
    <property type="component" value="Chromosome"/>
</dbReference>
<dbReference type="PANTHER" id="PTHR43867:SF2">
    <property type="entry name" value="CELLULOSE SYNTHASE CATALYTIC SUBUNIT A [UDP-FORMING]"/>
    <property type="match status" value="1"/>
</dbReference>
<dbReference type="PRINTS" id="PR01439">
    <property type="entry name" value="CELLSNTHASEA"/>
</dbReference>
<feature type="transmembrane region" description="Helical" evidence="7">
    <location>
        <begin position="480"/>
        <end position="500"/>
    </location>
</feature>
<keyword evidence="9" id="KW-1185">Reference proteome</keyword>
<dbReference type="Pfam" id="PF13641">
    <property type="entry name" value="Glyco_tranf_2_3"/>
    <property type="match status" value="1"/>
</dbReference>
<keyword evidence="2" id="KW-0328">Glycosyltransferase</keyword>
<evidence type="ECO:0000256" key="1">
    <source>
        <dbReference type="ARBA" id="ARBA00004141"/>
    </source>
</evidence>
<comment type="subcellular location">
    <subcellularLocation>
        <location evidence="1">Membrane</location>
        <topology evidence="1">Multi-pass membrane protein</topology>
    </subcellularLocation>
</comment>
<feature type="transmembrane region" description="Helical" evidence="7">
    <location>
        <begin position="12"/>
        <end position="29"/>
    </location>
</feature>
<dbReference type="OrthoDB" id="9806824at2"/>
<feature type="transmembrane region" description="Helical" evidence="7">
    <location>
        <begin position="74"/>
        <end position="94"/>
    </location>
</feature>
<dbReference type="InterPro" id="IPR050321">
    <property type="entry name" value="Glycosyltr_2/OpgH_subfam"/>
</dbReference>
<organism evidence="8 9">
    <name type="scientific">Georhizobium profundi</name>
    <dbReference type="NCBI Taxonomy" id="2341112"/>
    <lineage>
        <taxon>Bacteria</taxon>
        <taxon>Pseudomonadati</taxon>
        <taxon>Pseudomonadota</taxon>
        <taxon>Alphaproteobacteria</taxon>
        <taxon>Hyphomicrobiales</taxon>
        <taxon>Rhizobiaceae</taxon>
        <taxon>Georhizobium</taxon>
    </lineage>
</organism>
<name>A0A3Q8XLD5_9HYPH</name>
<gene>
    <name evidence="8" type="ORF">D5400_02100</name>
</gene>
<dbReference type="GO" id="GO:0006011">
    <property type="term" value="P:UDP-alpha-D-glucose metabolic process"/>
    <property type="evidence" value="ECO:0007669"/>
    <property type="project" value="InterPro"/>
</dbReference>
<dbReference type="GO" id="GO:0016759">
    <property type="term" value="F:cellulose synthase activity"/>
    <property type="evidence" value="ECO:0007669"/>
    <property type="project" value="InterPro"/>
</dbReference>
<evidence type="ECO:0000256" key="7">
    <source>
        <dbReference type="SAM" id="Phobius"/>
    </source>
</evidence>
<feature type="transmembrane region" description="Helical" evidence="7">
    <location>
        <begin position="378"/>
        <end position="400"/>
    </location>
</feature>
<dbReference type="Gene3D" id="3.90.550.10">
    <property type="entry name" value="Spore Coat Polysaccharide Biosynthesis Protein SpsA, Chain A"/>
    <property type="match status" value="1"/>
</dbReference>
<dbReference type="KEGG" id="abaw:D5400_02100"/>
<feature type="transmembrane region" description="Helical" evidence="7">
    <location>
        <begin position="412"/>
        <end position="430"/>
    </location>
</feature>
<feature type="transmembrane region" description="Helical" evidence="7">
    <location>
        <begin position="512"/>
        <end position="533"/>
    </location>
</feature>
<sequence>MSPETVTLSDAGLFSLIAAALVLACAFLLDSNKTLDRVVFGSIVIVMIGNYLLFRISDTLPQFEWSAYAIWPRIYLAFETIIVFYTILSIVFFFKRSDRTAEANESQHRLEEAAGRGEAVPGVDVFICTYNEDLLILERTILAAKAIDYPNFTVYVLDDGNRDWLGAFCAKVGVHHITRADNKGAKGGNLNNGLARSAEISNAPFVLILDADFAPQSPILKRTVGQFADETIGVVQTPQFYYNADPVQHNLLAKDAWVDDQRIFFDVMQPSKDAWGAAFCVGTSCVVRRSALDLIGGMPHETVTEDIHLTYRLLQKGLKTRWLNERLSVGLSAESLSGYITQRCRWCLGTIQVALLKDGPFRGSGYSFTARLHYFHGLLFWFCRPFILMLLAAPILYYFMGLPAILMEPAAFFLYALPTVAGMWIFHAWVSGRRSLPLFTEVSQMVVALPITVAIAHAIARPFGRPFKVTAKGEDRSKVQVIYPLALTFFAIIVLTFIGMLRGPILNTHNDLDAFSIAWGLIVMVYAFVSLLVCIELPRPAAEDVRFPLNRTTRIAIPGMTEMGRVTSISPFDAVLQLDRGALSEKSTVGDTMWFSPFDGLILAGRVLERAADANTIRVEIVAACERSGAVTYDAAEVRHIVIGWLFSKTPINVAPVASLGRALASLLRRMFGRAATLIRTAAPSTP</sequence>
<evidence type="ECO:0000256" key="3">
    <source>
        <dbReference type="ARBA" id="ARBA00022679"/>
    </source>
</evidence>
<dbReference type="GO" id="GO:0005886">
    <property type="term" value="C:plasma membrane"/>
    <property type="evidence" value="ECO:0007669"/>
    <property type="project" value="TreeGrafter"/>
</dbReference>
<keyword evidence="4 7" id="KW-0812">Transmembrane</keyword>
<accession>A0A3Q8XLD5</accession>
<reference evidence="8 9" key="1">
    <citation type="submission" date="2018-09" db="EMBL/GenBank/DDBJ databases">
        <title>Marinorhizobium profundi gen. nov., sp. nov., isolated from a deep-sea sediment sample from the New Britain Trench and proposal of Marinorhizobiaceae fam. nov. in the order Rhizobiales of the class Alphaproteobacteria.</title>
        <authorList>
            <person name="Cao J."/>
        </authorList>
    </citation>
    <scope>NUCLEOTIDE SEQUENCE [LARGE SCALE GENOMIC DNA]</scope>
    <source>
        <strain evidence="8 9">WS11</strain>
    </source>
</reference>
<dbReference type="AlphaFoldDB" id="A0A3Q8XLD5"/>
<protein>
    <submittedName>
        <fullName evidence="8">Glycosyltransferase</fullName>
    </submittedName>
</protein>